<dbReference type="Gene3D" id="1.20.1250.20">
    <property type="entry name" value="MFS general substrate transporter like domains"/>
    <property type="match status" value="1"/>
</dbReference>
<dbReference type="GO" id="GO:0016020">
    <property type="term" value="C:membrane"/>
    <property type="evidence" value="ECO:0007669"/>
    <property type="project" value="UniProtKB-SubCell"/>
</dbReference>
<dbReference type="InParanoid" id="A0A067QVF4"/>
<evidence type="ECO:0000313" key="7">
    <source>
        <dbReference type="Proteomes" id="UP000027135"/>
    </source>
</evidence>
<protein>
    <submittedName>
        <fullName evidence="6">Solute carrier family 22 member 6-A</fullName>
    </submittedName>
</protein>
<evidence type="ECO:0000256" key="4">
    <source>
        <dbReference type="ARBA" id="ARBA00023136"/>
    </source>
</evidence>
<dbReference type="SUPFAM" id="SSF103473">
    <property type="entry name" value="MFS general substrate transporter"/>
    <property type="match status" value="1"/>
</dbReference>
<evidence type="ECO:0000256" key="5">
    <source>
        <dbReference type="SAM" id="Phobius"/>
    </source>
</evidence>
<accession>A0A067QVF4</accession>
<sequence>MAIIGKGVVVSGFCTMFLYTSELFPTVLRGVAIGHCGFWGRVGSLLAPQLLFLGEYTLPAVPLVIMGILGMLAGLSVLALPETLGRQLPDTVEEVEMWIRNRHQL</sequence>
<comment type="subcellular location">
    <subcellularLocation>
        <location evidence="1">Membrane</location>
        <topology evidence="1">Multi-pass membrane protein</topology>
    </subcellularLocation>
</comment>
<gene>
    <name evidence="6" type="ORF">L798_01770</name>
</gene>
<dbReference type="Proteomes" id="UP000027135">
    <property type="component" value="Unassembled WGS sequence"/>
</dbReference>
<dbReference type="AlphaFoldDB" id="A0A067QVF4"/>
<organism evidence="6 7">
    <name type="scientific">Zootermopsis nevadensis</name>
    <name type="common">Dampwood termite</name>
    <dbReference type="NCBI Taxonomy" id="136037"/>
    <lineage>
        <taxon>Eukaryota</taxon>
        <taxon>Metazoa</taxon>
        <taxon>Ecdysozoa</taxon>
        <taxon>Arthropoda</taxon>
        <taxon>Hexapoda</taxon>
        <taxon>Insecta</taxon>
        <taxon>Pterygota</taxon>
        <taxon>Neoptera</taxon>
        <taxon>Polyneoptera</taxon>
        <taxon>Dictyoptera</taxon>
        <taxon>Blattodea</taxon>
        <taxon>Blattoidea</taxon>
        <taxon>Termitoidae</taxon>
        <taxon>Termopsidae</taxon>
        <taxon>Zootermopsis</taxon>
    </lineage>
</organism>
<feature type="transmembrane region" description="Helical" evidence="5">
    <location>
        <begin position="60"/>
        <end position="80"/>
    </location>
</feature>
<keyword evidence="4 5" id="KW-0472">Membrane</keyword>
<dbReference type="STRING" id="136037.A0A067QVF4"/>
<evidence type="ECO:0000256" key="1">
    <source>
        <dbReference type="ARBA" id="ARBA00004141"/>
    </source>
</evidence>
<dbReference type="EMBL" id="KK853329">
    <property type="protein sequence ID" value="KDR08424.1"/>
    <property type="molecule type" value="Genomic_DNA"/>
</dbReference>
<keyword evidence="2 5" id="KW-0812">Transmembrane</keyword>
<evidence type="ECO:0000256" key="3">
    <source>
        <dbReference type="ARBA" id="ARBA00022989"/>
    </source>
</evidence>
<dbReference type="PANTHER" id="PTHR24064">
    <property type="entry name" value="SOLUTE CARRIER FAMILY 22 MEMBER"/>
    <property type="match status" value="1"/>
</dbReference>
<dbReference type="InterPro" id="IPR036259">
    <property type="entry name" value="MFS_trans_sf"/>
</dbReference>
<keyword evidence="3 5" id="KW-1133">Transmembrane helix</keyword>
<proteinExistence type="predicted"/>
<dbReference type="OMA" id="IMMEIAV"/>
<evidence type="ECO:0000313" key="6">
    <source>
        <dbReference type="EMBL" id="KDR08424.1"/>
    </source>
</evidence>
<evidence type="ECO:0000256" key="2">
    <source>
        <dbReference type="ARBA" id="ARBA00022692"/>
    </source>
</evidence>
<name>A0A067QVF4_ZOONE</name>
<keyword evidence="7" id="KW-1185">Reference proteome</keyword>
<dbReference type="eggNOG" id="KOG0255">
    <property type="taxonomic scope" value="Eukaryota"/>
</dbReference>
<reference evidence="6 7" key="1">
    <citation type="journal article" date="2014" name="Nat. Commun.">
        <title>Molecular traces of alternative social organization in a termite genome.</title>
        <authorList>
            <person name="Terrapon N."/>
            <person name="Li C."/>
            <person name="Robertson H.M."/>
            <person name="Ji L."/>
            <person name="Meng X."/>
            <person name="Booth W."/>
            <person name="Chen Z."/>
            <person name="Childers C.P."/>
            <person name="Glastad K.M."/>
            <person name="Gokhale K."/>
            <person name="Gowin J."/>
            <person name="Gronenberg W."/>
            <person name="Hermansen R.A."/>
            <person name="Hu H."/>
            <person name="Hunt B.G."/>
            <person name="Huylmans A.K."/>
            <person name="Khalil S.M."/>
            <person name="Mitchell R.D."/>
            <person name="Munoz-Torres M.C."/>
            <person name="Mustard J.A."/>
            <person name="Pan H."/>
            <person name="Reese J.T."/>
            <person name="Scharf M.E."/>
            <person name="Sun F."/>
            <person name="Vogel H."/>
            <person name="Xiao J."/>
            <person name="Yang W."/>
            <person name="Yang Z."/>
            <person name="Yang Z."/>
            <person name="Zhou J."/>
            <person name="Zhu J."/>
            <person name="Brent C.S."/>
            <person name="Elsik C.G."/>
            <person name="Goodisman M.A."/>
            <person name="Liberles D.A."/>
            <person name="Roe R.M."/>
            <person name="Vargo E.L."/>
            <person name="Vilcinskas A."/>
            <person name="Wang J."/>
            <person name="Bornberg-Bauer E."/>
            <person name="Korb J."/>
            <person name="Zhang G."/>
            <person name="Liebig J."/>
        </authorList>
    </citation>
    <scope>NUCLEOTIDE SEQUENCE [LARGE SCALE GENOMIC DNA]</scope>
    <source>
        <tissue evidence="6">Whole organism</tissue>
    </source>
</reference>